<keyword evidence="2" id="KW-1185">Reference proteome</keyword>
<sequence length="60" mass="7248">MLRDIRDLTDEREAYADELRRRWGALLSYRYIGRQYASMDPRGVDDTVTLRQDMPKEARR</sequence>
<dbReference type="AlphaFoldDB" id="A0A502E708"/>
<name>A0A502E708_9MYCO</name>
<organism evidence="1 2">
    <name type="scientific">Mycolicibacterium hodleri</name>
    <dbReference type="NCBI Taxonomy" id="49897"/>
    <lineage>
        <taxon>Bacteria</taxon>
        <taxon>Bacillati</taxon>
        <taxon>Actinomycetota</taxon>
        <taxon>Actinomycetes</taxon>
        <taxon>Mycobacteriales</taxon>
        <taxon>Mycobacteriaceae</taxon>
        <taxon>Mycolicibacterium</taxon>
    </lineage>
</organism>
<accession>A0A502E708</accession>
<gene>
    <name evidence="1" type="ORF">EAH80_14465</name>
</gene>
<dbReference type="RefSeq" id="WP_140691999.1">
    <property type="nucleotide sequence ID" value="NZ_RCZG01000005.1"/>
</dbReference>
<dbReference type="EMBL" id="RCZG01000005">
    <property type="protein sequence ID" value="TPG33498.1"/>
    <property type="molecule type" value="Genomic_DNA"/>
</dbReference>
<reference evidence="1 2" key="1">
    <citation type="journal article" date="2019" name="Environ. Microbiol.">
        <title>Species interactions and distinct microbial communities in high Arctic permafrost affected cryosols are associated with the CH4 and CO2 gas fluxes.</title>
        <authorList>
            <person name="Altshuler I."/>
            <person name="Hamel J."/>
            <person name="Turney S."/>
            <person name="Magnuson E."/>
            <person name="Levesque R."/>
            <person name="Greer C."/>
            <person name="Whyte L.G."/>
        </authorList>
    </citation>
    <scope>NUCLEOTIDE SEQUENCE [LARGE SCALE GENOMIC DNA]</scope>
    <source>
        <strain evidence="1 2">S5.20</strain>
    </source>
</reference>
<evidence type="ECO:0000313" key="1">
    <source>
        <dbReference type="EMBL" id="TPG33498.1"/>
    </source>
</evidence>
<comment type="caution">
    <text evidence="1">The sequence shown here is derived from an EMBL/GenBank/DDBJ whole genome shotgun (WGS) entry which is preliminary data.</text>
</comment>
<dbReference type="Proteomes" id="UP000320095">
    <property type="component" value="Unassembled WGS sequence"/>
</dbReference>
<protein>
    <submittedName>
        <fullName evidence="1">Uncharacterized protein</fullName>
    </submittedName>
</protein>
<proteinExistence type="predicted"/>
<evidence type="ECO:0000313" key="2">
    <source>
        <dbReference type="Proteomes" id="UP000320095"/>
    </source>
</evidence>
<dbReference type="OrthoDB" id="7605329at2"/>